<dbReference type="PROSITE" id="PS51257">
    <property type="entry name" value="PROKAR_LIPOPROTEIN"/>
    <property type="match status" value="1"/>
</dbReference>
<protein>
    <recommendedName>
        <fullName evidence="1">Outer membrane-associated lipoprotein TP0453 domain-containing protein</fullName>
    </recommendedName>
</protein>
<gene>
    <name evidence="2" type="ordered locus">Trebr_1527</name>
</gene>
<name>F4LP88_TREBD</name>
<accession>F4LP88</accession>
<dbReference type="AlphaFoldDB" id="F4LP88"/>
<dbReference type="EMBL" id="CP002696">
    <property type="protein sequence ID" value="AEE16950.1"/>
    <property type="molecule type" value="Genomic_DNA"/>
</dbReference>
<proteinExistence type="predicted"/>
<dbReference type="KEGG" id="tbe:Trebr_1527"/>
<dbReference type="eggNOG" id="ENOG5031DV5">
    <property type="taxonomic scope" value="Bacteria"/>
</dbReference>
<organism evidence="2 3">
    <name type="scientific">Treponema brennaborense (strain DSM 12168 / CIP 105900 / DD5/3)</name>
    <dbReference type="NCBI Taxonomy" id="906968"/>
    <lineage>
        <taxon>Bacteria</taxon>
        <taxon>Pseudomonadati</taxon>
        <taxon>Spirochaetota</taxon>
        <taxon>Spirochaetia</taxon>
        <taxon>Spirochaetales</taxon>
        <taxon>Treponemataceae</taxon>
        <taxon>Treponema</taxon>
    </lineage>
</organism>
<evidence type="ECO:0000313" key="3">
    <source>
        <dbReference type="Proteomes" id="UP000006546"/>
    </source>
</evidence>
<dbReference type="InterPro" id="IPR049340">
    <property type="entry name" value="TP0453"/>
</dbReference>
<feature type="domain" description="Outer membrane-associated lipoprotein TP0453" evidence="1">
    <location>
        <begin position="39"/>
        <end position="271"/>
    </location>
</feature>
<dbReference type="Pfam" id="PF20740">
    <property type="entry name" value="TP0453"/>
    <property type="match status" value="1"/>
</dbReference>
<reference evidence="3" key="1">
    <citation type="submission" date="2011-04" db="EMBL/GenBank/DDBJ databases">
        <title>The complete genome of Treponema brennaborense DSM 12168.</title>
        <authorList>
            <person name="Lucas S."/>
            <person name="Han J."/>
            <person name="Lapidus A."/>
            <person name="Bruce D."/>
            <person name="Goodwin L."/>
            <person name="Pitluck S."/>
            <person name="Peters L."/>
            <person name="Kyrpides N."/>
            <person name="Mavromatis K."/>
            <person name="Ivanova N."/>
            <person name="Mikhailova N."/>
            <person name="Pagani I."/>
            <person name="Teshima H."/>
            <person name="Detter J.C."/>
            <person name="Tapia R."/>
            <person name="Han C."/>
            <person name="Land M."/>
            <person name="Hauser L."/>
            <person name="Markowitz V."/>
            <person name="Cheng J.-F."/>
            <person name="Hugenholtz P."/>
            <person name="Woyke T."/>
            <person name="Wu D."/>
            <person name="Gronow S."/>
            <person name="Wellnitz S."/>
            <person name="Brambilla E."/>
            <person name="Klenk H.-P."/>
            <person name="Eisen J.A."/>
        </authorList>
    </citation>
    <scope>NUCLEOTIDE SEQUENCE [LARGE SCALE GENOMIC DNA]</scope>
    <source>
        <strain evidence="3">DSM 12168 / CIP 105900 / DD5/3</strain>
    </source>
</reference>
<dbReference type="STRING" id="906968.Trebr_1527"/>
<sequence length="310" mass="32399">MKKRRPYPILHRGAAAVFCLIGVLLIAGCASRSGAAAGRLQPFSLMPENTVLYVQFPAVPNEGAVRAFTDALAPQLAPADIRKVLKRVDTVYAGFDASGNLSSAVTGSFPSFALGAVFSKKNGWRKIPAASGGGAGAYYARPDIPLQFAFPSSSLAFIAADVSAMFAGGTEPDIGAAIAIDGRAEAVSSSYGFTHAAADDIRFYIKDPIFVMRRLRQSGFVFDFPLAAVSGTLSFAGLDPETGSPAYALTALIELSDSRALRPALAMLGIAVRIGGKNFDFEAASADSVRISGAVFNIDTIVSLFTNQPS</sequence>
<keyword evidence="3" id="KW-1185">Reference proteome</keyword>
<evidence type="ECO:0000259" key="1">
    <source>
        <dbReference type="Pfam" id="PF20740"/>
    </source>
</evidence>
<dbReference type="HOGENOM" id="CLU_896975_0_0_12"/>
<dbReference type="Proteomes" id="UP000006546">
    <property type="component" value="Chromosome"/>
</dbReference>
<dbReference type="RefSeq" id="WP_013758655.1">
    <property type="nucleotide sequence ID" value="NC_015500.1"/>
</dbReference>
<evidence type="ECO:0000313" key="2">
    <source>
        <dbReference type="EMBL" id="AEE16950.1"/>
    </source>
</evidence>